<dbReference type="Proteomes" id="UP000612680">
    <property type="component" value="Chromosome"/>
</dbReference>
<sequence length="201" mass="22035">MKGITSFWIQAVILFVLAGCSAMGQGVRFGVKGGVNVSDFYVRTNAYNGALKNVWKPLVLSNIGVAAEKRFSTLLGLQGEVLYTINGSNLQFSKSYAHFLSIPIVLNIRPAKWLVLEVGPQGSFIYKSKKSVLFINTDFDLSAVIGCRIQASSSLDIGLRFVQGIAPLGLFSIAENNGNIKNVHDFYNRNLQLSASYWFGK</sequence>
<gene>
    <name evidence="2" type="ORF">HWI92_18320</name>
</gene>
<evidence type="ECO:0000313" key="3">
    <source>
        <dbReference type="Proteomes" id="UP000612680"/>
    </source>
</evidence>
<dbReference type="RefSeq" id="WP_204657968.1">
    <property type="nucleotide sequence ID" value="NZ_CP056775.1"/>
</dbReference>
<feature type="domain" description="Outer membrane protein beta-barrel" evidence="1">
    <location>
        <begin position="26"/>
        <end position="167"/>
    </location>
</feature>
<evidence type="ECO:0000259" key="1">
    <source>
        <dbReference type="Pfam" id="PF13568"/>
    </source>
</evidence>
<dbReference type="Pfam" id="PF13568">
    <property type="entry name" value="OMP_b-brl_2"/>
    <property type="match status" value="1"/>
</dbReference>
<organism evidence="2 3">
    <name type="scientific">Dyadobacter sandarakinus</name>
    <dbReference type="NCBI Taxonomy" id="2747268"/>
    <lineage>
        <taxon>Bacteria</taxon>
        <taxon>Pseudomonadati</taxon>
        <taxon>Bacteroidota</taxon>
        <taxon>Cytophagia</taxon>
        <taxon>Cytophagales</taxon>
        <taxon>Spirosomataceae</taxon>
        <taxon>Dyadobacter</taxon>
    </lineage>
</organism>
<proteinExistence type="predicted"/>
<dbReference type="EMBL" id="CP056775">
    <property type="protein sequence ID" value="QRR02730.1"/>
    <property type="molecule type" value="Genomic_DNA"/>
</dbReference>
<name>A0ABX7I9Z0_9BACT</name>
<reference evidence="2 3" key="1">
    <citation type="submission" date="2020-06" db="EMBL/GenBank/DDBJ databases">
        <title>Dyadobacter sandarakinus sp. nov., isolated from the soil of the Arctic Yellow River Station.</title>
        <authorList>
            <person name="Zhang Y."/>
            <person name="Peng F."/>
        </authorList>
    </citation>
    <scope>NUCLEOTIDE SEQUENCE [LARGE SCALE GENOMIC DNA]</scope>
    <source>
        <strain evidence="2 3">Q3-56</strain>
    </source>
</reference>
<dbReference type="PROSITE" id="PS51257">
    <property type="entry name" value="PROKAR_LIPOPROTEIN"/>
    <property type="match status" value="1"/>
</dbReference>
<evidence type="ECO:0000313" key="2">
    <source>
        <dbReference type="EMBL" id="QRR02730.1"/>
    </source>
</evidence>
<dbReference type="InterPro" id="IPR025665">
    <property type="entry name" value="Beta-barrel_OMP_2"/>
</dbReference>
<accession>A0ABX7I9Z0</accession>
<protein>
    <submittedName>
        <fullName evidence="2">PorT family protein</fullName>
    </submittedName>
</protein>
<keyword evidence="3" id="KW-1185">Reference proteome</keyword>